<dbReference type="Pfam" id="PF00512">
    <property type="entry name" value="HisKA"/>
    <property type="match status" value="1"/>
</dbReference>
<dbReference type="CDD" id="cd16922">
    <property type="entry name" value="HATPase_EvgS-ArcB-TorS-like"/>
    <property type="match status" value="1"/>
</dbReference>
<keyword evidence="5" id="KW-0418">Kinase</keyword>
<dbReference type="InterPro" id="IPR003661">
    <property type="entry name" value="HisK_dim/P_dom"/>
</dbReference>
<dbReference type="GO" id="GO:0005524">
    <property type="term" value="F:ATP binding"/>
    <property type="evidence" value="ECO:0007669"/>
    <property type="project" value="UniProtKB-KW"/>
</dbReference>
<keyword evidence="7" id="KW-0175">Coiled coil</keyword>
<dbReference type="Gene3D" id="1.10.287.130">
    <property type="match status" value="1"/>
</dbReference>
<dbReference type="Pfam" id="PF02518">
    <property type="entry name" value="HATPase_c"/>
    <property type="match status" value="1"/>
</dbReference>
<dbReference type="InterPro" id="IPR004358">
    <property type="entry name" value="Sig_transdc_His_kin-like_C"/>
</dbReference>
<dbReference type="InterPro" id="IPR011006">
    <property type="entry name" value="CheY-like_superfamily"/>
</dbReference>
<dbReference type="Gene3D" id="3.40.50.2300">
    <property type="match status" value="1"/>
</dbReference>
<dbReference type="Pfam" id="PF00072">
    <property type="entry name" value="Response_reg"/>
    <property type="match status" value="1"/>
</dbReference>
<dbReference type="EC" id="2.7.13.3" evidence="2"/>
<keyword evidence="4" id="KW-0808">Transferase</keyword>
<dbReference type="PANTHER" id="PTHR43047">
    <property type="entry name" value="TWO-COMPONENT HISTIDINE PROTEIN KINASE"/>
    <property type="match status" value="1"/>
</dbReference>
<keyword evidence="11" id="KW-0547">Nucleotide-binding</keyword>
<evidence type="ECO:0000256" key="1">
    <source>
        <dbReference type="ARBA" id="ARBA00000085"/>
    </source>
</evidence>
<dbReference type="SMART" id="SM00448">
    <property type="entry name" value="REC"/>
    <property type="match status" value="1"/>
</dbReference>
<evidence type="ECO:0000256" key="4">
    <source>
        <dbReference type="ARBA" id="ARBA00022679"/>
    </source>
</evidence>
<name>A0ABT8WPH7_9FLAO</name>
<dbReference type="InterPro" id="IPR005467">
    <property type="entry name" value="His_kinase_dom"/>
</dbReference>
<dbReference type="PROSITE" id="PS50109">
    <property type="entry name" value="HIS_KIN"/>
    <property type="match status" value="1"/>
</dbReference>
<dbReference type="InterPro" id="IPR003594">
    <property type="entry name" value="HATPase_dom"/>
</dbReference>
<dbReference type="Gene3D" id="3.30.565.10">
    <property type="entry name" value="Histidine kinase-like ATPase, C-terminal domain"/>
    <property type="match status" value="1"/>
</dbReference>
<comment type="caution">
    <text evidence="11">The sequence shown here is derived from an EMBL/GenBank/DDBJ whole genome shotgun (WGS) entry which is preliminary data.</text>
</comment>
<feature type="transmembrane region" description="Helical" evidence="8">
    <location>
        <begin position="277"/>
        <end position="301"/>
    </location>
</feature>
<reference evidence="11" key="1">
    <citation type="submission" date="2023-07" db="EMBL/GenBank/DDBJ databases">
        <title>Two novel species in the genus Flavivirga.</title>
        <authorList>
            <person name="Kwon K."/>
        </authorList>
    </citation>
    <scope>NUCLEOTIDE SEQUENCE</scope>
    <source>
        <strain evidence="11">KACC 14158</strain>
    </source>
</reference>
<evidence type="ECO:0000256" key="6">
    <source>
        <dbReference type="PROSITE-ProRule" id="PRU00169"/>
    </source>
</evidence>
<keyword evidence="11" id="KW-0067">ATP-binding</keyword>
<evidence type="ECO:0000256" key="5">
    <source>
        <dbReference type="ARBA" id="ARBA00022777"/>
    </source>
</evidence>
<evidence type="ECO:0000313" key="11">
    <source>
        <dbReference type="EMBL" id="MDO5975051.1"/>
    </source>
</evidence>
<accession>A0ABT8WPH7</accession>
<dbReference type="CDD" id="cd00082">
    <property type="entry name" value="HisKA"/>
    <property type="match status" value="1"/>
</dbReference>
<feature type="modified residue" description="4-aspartylphosphate" evidence="6">
    <location>
        <position position="619"/>
    </location>
</feature>
<dbReference type="InterPro" id="IPR036097">
    <property type="entry name" value="HisK_dim/P_sf"/>
</dbReference>
<sequence>MKNSYKNRITFKVLIGYCILGVLATISGFLVLSEIKTFTQLQKQDISDRNKIVKTGSLIADIYKNESLARAALQLNSSTKFNEYLDENEKLLLKIDSLNFMVYDTTQESILDSIKLIIDNKLNNITDLKNLIHNDNSEESINDAINKLSSIDSLLGKVTLGDLVKNPNTLNNKTRKQFEEYVMILNKYNPQDSINNIEQKQIDSLLSISRNMLKEAQKESNNKRRSLQKKERELIENDFTISRKLQELLNNLETDVILYASSMNKQREKTLNHSKNIILFAAGISFIIIIIFSVIILNAFWKAQRYRKQLEQANEVTSSLLKSREQLISMVSHDLRTPLSTISGFSELLQKSTFNIKNNNYIDHIRSASNYMYQLVDDLLEFSKLENGNISIESVPFNLEKHLDEIIQNTKNIVQDKPINFVVKHDKALNKLIISDPFRIKQILYNLVINAYKFTEKGIITIESSLKQDSNINMLKISVNDTGIGIKKDQKELIFKAFTQADNNEENKQKGFGLGLTISKKLAELLGGKLTLESKVNKGSTFTLKIPITLLNKPLNEPIEQKKEVAFNLIAIIVEDDASIRELLKNLLKQYNVKTHLFDNAQTALKTIYDIDYDFVLTDIQLPKMNGIHFMETLKNHKSYNKQPIIAMTGRASMSREDYINSGFSEVLIKPLNSKKIQSILQDFFSTRPLTANGYTSDHQNTEREGFNMISLGSFLNHDVTAIKSTLLTFLEDTKKNYTLLKDAKKNNNTGLLNSISHKMLSMFKLLGVNEIIPFLEVFETTKKIDNQVFINFEEGLNRFISSLEAYLK</sequence>
<comment type="catalytic activity">
    <reaction evidence="1">
        <text>ATP + protein L-histidine = ADP + protein N-phospho-L-histidine.</text>
        <dbReference type="EC" id="2.7.13.3"/>
    </reaction>
</comment>
<feature type="coiled-coil region" evidence="7">
    <location>
        <begin position="210"/>
        <end position="237"/>
    </location>
</feature>
<keyword evidence="8" id="KW-0812">Transmembrane</keyword>
<evidence type="ECO:0000256" key="3">
    <source>
        <dbReference type="ARBA" id="ARBA00022553"/>
    </source>
</evidence>
<dbReference type="CDD" id="cd00156">
    <property type="entry name" value="REC"/>
    <property type="match status" value="1"/>
</dbReference>
<evidence type="ECO:0000259" key="10">
    <source>
        <dbReference type="PROSITE" id="PS50110"/>
    </source>
</evidence>
<dbReference type="PRINTS" id="PR00344">
    <property type="entry name" value="BCTRLSENSOR"/>
</dbReference>
<dbReference type="InterPro" id="IPR036890">
    <property type="entry name" value="HATPase_C_sf"/>
</dbReference>
<dbReference type="InterPro" id="IPR001789">
    <property type="entry name" value="Sig_transdc_resp-reg_receiver"/>
</dbReference>
<dbReference type="Proteomes" id="UP001176806">
    <property type="component" value="Unassembled WGS sequence"/>
</dbReference>
<dbReference type="PANTHER" id="PTHR43047:SF64">
    <property type="entry name" value="HISTIDINE KINASE CONTAINING CHEY-HOMOLOGOUS RECEIVER DOMAIN AND PAS DOMAIN-RELATED"/>
    <property type="match status" value="1"/>
</dbReference>
<evidence type="ECO:0000313" key="12">
    <source>
        <dbReference type="Proteomes" id="UP001176806"/>
    </source>
</evidence>
<proteinExistence type="predicted"/>
<keyword evidence="3 6" id="KW-0597">Phosphoprotein</keyword>
<dbReference type="SUPFAM" id="SSF52172">
    <property type="entry name" value="CheY-like"/>
    <property type="match status" value="1"/>
</dbReference>
<feature type="domain" description="Response regulatory" evidence="10">
    <location>
        <begin position="570"/>
        <end position="685"/>
    </location>
</feature>
<dbReference type="SMART" id="SM00387">
    <property type="entry name" value="HATPase_c"/>
    <property type="match status" value="1"/>
</dbReference>
<dbReference type="SMART" id="SM00388">
    <property type="entry name" value="HisKA"/>
    <property type="match status" value="1"/>
</dbReference>
<dbReference type="PROSITE" id="PS50110">
    <property type="entry name" value="RESPONSE_REGULATORY"/>
    <property type="match status" value="1"/>
</dbReference>
<feature type="transmembrane region" description="Helical" evidence="8">
    <location>
        <begin position="12"/>
        <end position="32"/>
    </location>
</feature>
<dbReference type="SUPFAM" id="SSF55874">
    <property type="entry name" value="ATPase domain of HSP90 chaperone/DNA topoisomerase II/histidine kinase"/>
    <property type="match status" value="1"/>
</dbReference>
<keyword evidence="12" id="KW-1185">Reference proteome</keyword>
<evidence type="ECO:0000259" key="9">
    <source>
        <dbReference type="PROSITE" id="PS50109"/>
    </source>
</evidence>
<keyword evidence="8" id="KW-0472">Membrane</keyword>
<evidence type="ECO:0000256" key="2">
    <source>
        <dbReference type="ARBA" id="ARBA00012438"/>
    </source>
</evidence>
<organism evidence="11 12">
    <name type="scientific">Flavivirga jejuensis</name>
    <dbReference type="NCBI Taxonomy" id="870487"/>
    <lineage>
        <taxon>Bacteria</taxon>
        <taxon>Pseudomonadati</taxon>
        <taxon>Bacteroidota</taxon>
        <taxon>Flavobacteriia</taxon>
        <taxon>Flavobacteriales</taxon>
        <taxon>Flavobacteriaceae</taxon>
        <taxon>Flavivirga</taxon>
    </lineage>
</organism>
<dbReference type="RefSeq" id="WP_303302219.1">
    <property type="nucleotide sequence ID" value="NZ_BAABDA010000035.1"/>
</dbReference>
<feature type="domain" description="Histidine kinase" evidence="9">
    <location>
        <begin position="330"/>
        <end position="550"/>
    </location>
</feature>
<dbReference type="SUPFAM" id="SSF47384">
    <property type="entry name" value="Homodimeric domain of signal transducing histidine kinase"/>
    <property type="match status" value="1"/>
</dbReference>
<keyword evidence="8" id="KW-1133">Transmembrane helix</keyword>
<evidence type="ECO:0000256" key="8">
    <source>
        <dbReference type="SAM" id="Phobius"/>
    </source>
</evidence>
<dbReference type="EMBL" id="JAUOEL010000004">
    <property type="protein sequence ID" value="MDO5975051.1"/>
    <property type="molecule type" value="Genomic_DNA"/>
</dbReference>
<protein>
    <recommendedName>
        <fullName evidence="2">histidine kinase</fullName>
        <ecNumber evidence="2">2.7.13.3</ecNumber>
    </recommendedName>
</protein>
<evidence type="ECO:0000256" key="7">
    <source>
        <dbReference type="SAM" id="Coils"/>
    </source>
</evidence>
<gene>
    <name evidence="11" type="ORF">Q4Q40_12710</name>
</gene>